<dbReference type="AlphaFoldDB" id="A0AA39CAN0"/>
<sequence length="212" mass="24675">MSSQSVDINNKKIIALTNTSKCNSFIFDVELDISYTAYSAWESSNIDFFYQALSKTIACQIGHKYKQWEVSSDIIARRLYNEFSLLKQSGKKWGCIISVAGQYHDPDSVTADFSEMIYDCFTYDGCLTKPNDIRYIHCIPDAFLQYTIRFVLSPALPSAQPLYFTRGYQKIPKCVPYLWMKYSEKDVIEKIGQKKEYNHLVVWQAVIKHYFH</sequence>
<accession>A0AA39CAN0</accession>
<dbReference type="EMBL" id="JAQQBS010001423">
    <property type="protein sequence ID" value="KAK0160535.1"/>
    <property type="molecule type" value="Genomic_DNA"/>
</dbReference>
<reference evidence="1" key="2">
    <citation type="submission" date="2023-03" db="EMBL/GenBank/DDBJ databases">
        <authorList>
            <person name="Inwood S.N."/>
            <person name="Skelly J.G."/>
            <person name="Guhlin J."/>
            <person name="Harrop T.W.R."/>
            <person name="Goldson S.G."/>
            <person name="Dearden P.K."/>
        </authorList>
    </citation>
    <scope>NUCLEOTIDE SEQUENCE</scope>
    <source>
        <strain evidence="1">Irish</strain>
        <tissue evidence="1">Whole body</tissue>
    </source>
</reference>
<protein>
    <submittedName>
        <fullName evidence="1">Uncharacterized protein</fullName>
    </submittedName>
</protein>
<organism evidence="1 2">
    <name type="scientific">Microctonus aethiopoides</name>
    <dbReference type="NCBI Taxonomy" id="144406"/>
    <lineage>
        <taxon>Eukaryota</taxon>
        <taxon>Metazoa</taxon>
        <taxon>Ecdysozoa</taxon>
        <taxon>Arthropoda</taxon>
        <taxon>Hexapoda</taxon>
        <taxon>Insecta</taxon>
        <taxon>Pterygota</taxon>
        <taxon>Neoptera</taxon>
        <taxon>Endopterygota</taxon>
        <taxon>Hymenoptera</taxon>
        <taxon>Apocrita</taxon>
        <taxon>Ichneumonoidea</taxon>
        <taxon>Braconidae</taxon>
        <taxon>Euphorinae</taxon>
        <taxon>Microctonus</taxon>
    </lineage>
</organism>
<name>A0AA39CAN0_9HYME</name>
<comment type="caution">
    <text evidence="1">The sequence shown here is derived from an EMBL/GenBank/DDBJ whole genome shotgun (WGS) entry which is preliminary data.</text>
</comment>
<evidence type="ECO:0000313" key="1">
    <source>
        <dbReference type="EMBL" id="KAK0160535.1"/>
    </source>
</evidence>
<gene>
    <name evidence="1" type="ORF">PV328_007936</name>
</gene>
<dbReference type="Proteomes" id="UP001168990">
    <property type="component" value="Unassembled WGS sequence"/>
</dbReference>
<proteinExistence type="predicted"/>
<evidence type="ECO:0000313" key="2">
    <source>
        <dbReference type="Proteomes" id="UP001168990"/>
    </source>
</evidence>
<keyword evidence="2" id="KW-1185">Reference proteome</keyword>
<reference evidence="1" key="1">
    <citation type="journal article" date="2023" name="bioRxiv">
        <title>Scaffold-level genome assemblies of two parasitoid biocontrol wasps reveal the parthenogenesis mechanism and an associated novel virus.</title>
        <authorList>
            <person name="Inwood S."/>
            <person name="Skelly J."/>
            <person name="Guhlin J."/>
            <person name="Harrop T."/>
            <person name="Goldson S."/>
            <person name="Dearden P."/>
        </authorList>
    </citation>
    <scope>NUCLEOTIDE SEQUENCE</scope>
    <source>
        <strain evidence="1">Irish</strain>
        <tissue evidence="1">Whole body</tissue>
    </source>
</reference>